<sequence>MDMVETTHVRRAWPNAPAVAAVRAALGGDTAGDGVTTPAAKTREALDAGPDRLLLDTMSFRD</sequence>
<accession>A0A8J3J664</accession>
<protein>
    <submittedName>
        <fullName evidence="1">Uncharacterized protein</fullName>
    </submittedName>
</protein>
<dbReference type="AlphaFoldDB" id="A0A8J3J664"/>
<evidence type="ECO:0000313" key="2">
    <source>
        <dbReference type="Proteomes" id="UP000612808"/>
    </source>
</evidence>
<evidence type="ECO:0000313" key="1">
    <source>
        <dbReference type="EMBL" id="GID10108.1"/>
    </source>
</evidence>
<organism evidence="1 2">
    <name type="scientific">Actinocatenispora rupis</name>
    <dbReference type="NCBI Taxonomy" id="519421"/>
    <lineage>
        <taxon>Bacteria</taxon>
        <taxon>Bacillati</taxon>
        <taxon>Actinomycetota</taxon>
        <taxon>Actinomycetes</taxon>
        <taxon>Micromonosporales</taxon>
        <taxon>Micromonosporaceae</taxon>
        <taxon>Actinocatenispora</taxon>
    </lineage>
</organism>
<name>A0A8J3J664_9ACTN</name>
<keyword evidence="2" id="KW-1185">Reference proteome</keyword>
<proteinExistence type="predicted"/>
<reference evidence="1" key="1">
    <citation type="submission" date="2021-01" db="EMBL/GenBank/DDBJ databases">
        <title>Whole genome shotgun sequence of Actinocatenispora rupis NBRC 107355.</title>
        <authorList>
            <person name="Komaki H."/>
            <person name="Tamura T."/>
        </authorList>
    </citation>
    <scope>NUCLEOTIDE SEQUENCE</scope>
    <source>
        <strain evidence="1">NBRC 107355</strain>
    </source>
</reference>
<dbReference type="Proteomes" id="UP000612808">
    <property type="component" value="Unassembled WGS sequence"/>
</dbReference>
<dbReference type="EMBL" id="BOMB01000004">
    <property type="protein sequence ID" value="GID10108.1"/>
    <property type="molecule type" value="Genomic_DNA"/>
</dbReference>
<gene>
    <name evidence="1" type="ORF">Aru02nite_09970</name>
</gene>
<comment type="caution">
    <text evidence="1">The sequence shown here is derived from an EMBL/GenBank/DDBJ whole genome shotgun (WGS) entry which is preliminary data.</text>
</comment>